<name>A0A9Q0I271_9TELE</name>
<protein>
    <recommendedName>
        <fullName evidence="1">DUF6729 domain-containing protein</fullName>
    </recommendedName>
</protein>
<accession>A0A9Q0I271</accession>
<sequence length="813" mass="91924">MVLFDLNHFDSTLLFSIVTVCVTVMDDDEELERVMLSITPSKLQVHSFPPPALSKPAPCTTAELRDSPVDGLSTSAACAPDDGTVPPARKVLTVEDFGNVPSAQPVVPVPLPRDHDVTNWSCSQHQKLWMRTELQDLGLWPGSRPVRNPRKAISLWRLPPQPQLLDTGAELPSPNFFQLHPFFIWKPESDIMVRLRNNCILPCLHGCPHPNVVSAGVGRPRVIVGTGGQYYILSSQLCCKACQRNWFADSPRWLEKLPKRWTNLLPAFLTYKKAICKSVIDELRRMGKSPSDIANQRTIGHFVRKENTPRAFGPCGKKDAWCGVSVSSVYLTDCLLHEFRRQEPAMSKLLQGTRPVPMDWDNHRMQKRGEPAAPVPLSAVQTSAPVLAPDTAPSSTWTPLSAMASPVPAPAVGHPFSAVALKMQEMPSEDDQEASAAMEISHALPLLASPRIAHTGPIKTGFFGRRVFVLDHTRWTPLMKEAIDGLLQKYHGEKDMLRHVGRDYADLVNRSAIYPNSVLHPTTRLHISRYVKHMANLLNTSSSLNISQDKLQETQQMWQSLTESETARVPVVIMEPAVFNPPAPALSTTLTEDSIIKIVDCILEKQLQQQLQQLQQQQLQLQPPQQQRQQLQLQQQQLQQQQQQLKKKQTRKCVACGQPKSRFQTDGSSIHYFFQQGPVRYFYCSKKVHQLYAAEGLSNPQMPFEEFSDTEFFHRELKATKKRLEEAAEKKDKKAPKKPGYLCTFCHMELRKGPNSPHTHFNFPGVAGKYVYCPTKVYSLYRDKGMAKEMNWGEFQESPFFEIEKQRWVGEKK</sequence>
<evidence type="ECO:0000313" key="2">
    <source>
        <dbReference type="EMBL" id="KAJ3584022.1"/>
    </source>
</evidence>
<keyword evidence="3" id="KW-1185">Reference proteome</keyword>
<dbReference type="InterPro" id="IPR046616">
    <property type="entry name" value="DUF6729"/>
</dbReference>
<dbReference type="EMBL" id="JANIIK010000119">
    <property type="protein sequence ID" value="KAJ3584022.1"/>
    <property type="molecule type" value="Genomic_DNA"/>
</dbReference>
<dbReference type="AlphaFoldDB" id="A0A9Q0I271"/>
<dbReference type="OrthoDB" id="8931359at2759"/>
<gene>
    <name evidence="2" type="ORF">NHX12_014519</name>
</gene>
<evidence type="ECO:0000259" key="1">
    <source>
        <dbReference type="Pfam" id="PF20499"/>
    </source>
</evidence>
<reference evidence="2" key="1">
    <citation type="submission" date="2022-07" db="EMBL/GenBank/DDBJ databases">
        <title>Chromosome-level genome of Muraenolepis orangiensis.</title>
        <authorList>
            <person name="Kim J."/>
        </authorList>
    </citation>
    <scope>NUCLEOTIDE SEQUENCE</scope>
    <source>
        <strain evidence="2">KU_S4_2022</strain>
        <tissue evidence="2">Muscle</tissue>
    </source>
</reference>
<evidence type="ECO:0000313" key="3">
    <source>
        <dbReference type="Proteomes" id="UP001148018"/>
    </source>
</evidence>
<organism evidence="2 3">
    <name type="scientific">Muraenolepis orangiensis</name>
    <name type="common">Patagonian moray cod</name>
    <dbReference type="NCBI Taxonomy" id="630683"/>
    <lineage>
        <taxon>Eukaryota</taxon>
        <taxon>Metazoa</taxon>
        <taxon>Chordata</taxon>
        <taxon>Craniata</taxon>
        <taxon>Vertebrata</taxon>
        <taxon>Euteleostomi</taxon>
        <taxon>Actinopterygii</taxon>
        <taxon>Neopterygii</taxon>
        <taxon>Teleostei</taxon>
        <taxon>Neoteleostei</taxon>
        <taxon>Acanthomorphata</taxon>
        <taxon>Zeiogadaria</taxon>
        <taxon>Gadariae</taxon>
        <taxon>Gadiformes</taxon>
        <taxon>Muraenolepidoidei</taxon>
        <taxon>Muraenolepididae</taxon>
        <taxon>Muraenolepis</taxon>
    </lineage>
</organism>
<feature type="domain" description="DUF6729" evidence="1">
    <location>
        <begin position="150"/>
        <end position="296"/>
    </location>
</feature>
<proteinExistence type="predicted"/>
<comment type="caution">
    <text evidence="2">The sequence shown here is derived from an EMBL/GenBank/DDBJ whole genome shotgun (WGS) entry which is preliminary data.</text>
</comment>
<dbReference type="Proteomes" id="UP001148018">
    <property type="component" value="Unassembled WGS sequence"/>
</dbReference>
<dbReference type="Pfam" id="PF20499">
    <property type="entry name" value="DUF6729"/>
    <property type="match status" value="1"/>
</dbReference>